<dbReference type="EMBL" id="CM042885">
    <property type="protein sequence ID" value="KAI4367117.1"/>
    <property type="molecule type" value="Genomic_DNA"/>
</dbReference>
<name>A0ACB9QNT7_9MYRT</name>
<comment type="caution">
    <text evidence="1">The sequence shown here is derived from an EMBL/GenBank/DDBJ whole genome shotgun (WGS) entry which is preliminary data.</text>
</comment>
<evidence type="ECO:0000313" key="1">
    <source>
        <dbReference type="EMBL" id="KAI4367117.1"/>
    </source>
</evidence>
<sequence>MAPSKLRKTIGVVKDKTSIALAKVSSGSYSDIGITIVKATRHDDSPAEEKHMREILSLTTYPRSNVGACVDTIARRLGRTKNWTVAIKALVLVQRLLADGDPSFEQEIFYAARNGTRLLNMLSFRDTSTTNSWDFSAFVRTYALYLDEKLQCKMQARQGERVAFGDEDEEGESASQASRRTTPLSERKIEKIFSEMQQLQQLLERFLACRPTGAAKNSRLVFFALYPIVKESFQVYGELTAIMGELMDRFPALDVPDCMKVYDIFSQAKKQLDDLDGFYGWCKHAGIARSSEYPEVEVITQKKLDLLDKFIRDKKAEVQRERARSLERKDEEKGPTEAGDQAEQVASLIKALPPPEVCDEIAVEDQKGDQEAKSMKETPVREPDLIDLGSDHVHQGENLSLVLFEEVTATGPPMALAWEAFSENSNTADWESALVLSASNLSNQNTTMGGGFDPLVLSGMYQYGMMSAINVNTNFMGSASSVACGADGRSQATLMLPAPTISNTRKPNNFIDPFTPSLAVAPPPYVQMSDIERKQRLMMDEQLIWQQYARGGMTGQLGQAQWQANHSTEGGYGYQRSF</sequence>
<dbReference type="Proteomes" id="UP001057402">
    <property type="component" value="Chromosome 6"/>
</dbReference>
<accession>A0ACB9QNT7</accession>
<gene>
    <name evidence="1" type="ORF">MLD38_022888</name>
</gene>
<proteinExistence type="predicted"/>
<reference evidence="2" key="1">
    <citation type="journal article" date="2023" name="Front. Plant Sci.">
        <title>Chromosomal-level genome assembly of Melastoma candidum provides insights into trichome evolution.</title>
        <authorList>
            <person name="Zhong Y."/>
            <person name="Wu W."/>
            <person name="Sun C."/>
            <person name="Zou P."/>
            <person name="Liu Y."/>
            <person name="Dai S."/>
            <person name="Zhou R."/>
        </authorList>
    </citation>
    <scope>NUCLEOTIDE SEQUENCE [LARGE SCALE GENOMIC DNA]</scope>
</reference>
<evidence type="ECO:0000313" key="2">
    <source>
        <dbReference type="Proteomes" id="UP001057402"/>
    </source>
</evidence>
<organism evidence="1 2">
    <name type="scientific">Melastoma candidum</name>
    <dbReference type="NCBI Taxonomy" id="119954"/>
    <lineage>
        <taxon>Eukaryota</taxon>
        <taxon>Viridiplantae</taxon>
        <taxon>Streptophyta</taxon>
        <taxon>Embryophyta</taxon>
        <taxon>Tracheophyta</taxon>
        <taxon>Spermatophyta</taxon>
        <taxon>Magnoliopsida</taxon>
        <taxon>eudicotyledons</taxon>
        <taxon>Gunneridae</taxon>
        <taxon>Pentapetalae</taxon>
        <taxon>rosids</taxon>
        <taxon>malvids</taxon>
        <taxon>Myrtales</taxon>
        <taxon>Melastomataceae</taxon>
        <taxon>Melastomatoideae</taxon>
        <taxon>Melastomateae</taxon>
        <taxon>Melastoma</taxon>
    </lineage>
</organism>
<keyword evidence="2" id="KW-1185">Reference proteome</keyword>
<protein>
    <submittedName>
        <fullName evidence="1">Uncharacterized protein</fullName>
    </submittedName>
</protein>